<protein>
    <recommendedName>
        <fullName evidence="3">Transcriptional regulator</fullName>
    </recommendedName>
</protein>
<name>A0AAV5GZ14_9BASI</name>
<dbReference type="PIRSF" id="PIRSF010372">
    <property type="entry name" value="PaiB"/>
    <property type="match status" value="1"/>
</dbReference>
<dbReference type="InterPro" id="IPR007396">
    <property type="entry name" value="TR_PAI2-type"/>
</dbReference>
<accession>A0AAV5GZ14</accession>
<reference evidence="1 2" key="1">
    <citation type="submission" date="2021-12" db="EMBL/GenBank/DDBJ databases">
        <title>High titer production of polyol ester of fatty acids by Rhodotorula paludigena BS15 towards product separation-free biomass refinery.</title>
        <authorList>
            <person name="Mano J."/>
            <person name="Ono H."/>
            <person name="Tanaka T."/>
            <person name="Naito K."/>
            <person name="Sushida H."/>
            <person name="Ike M."/>
            <person name="Tokuyasu K."/>
            <person name="Kitaoka M."/>
        </authorList>
    </citation>
    <scope>NUCLEOTIDE SEQUENCE [LARGE SCALE GENOMIC DNA]</scope>
    <source>
        <strain evidence="1 2">BS15</strain>
    </source>
</reference>
<dbReference type="SUPFAM" id="SSF50475">
    <property type="entry name" value="FMN-binding split barrel"/>
    <property type="match status" value="1"/>
</dbReference>
<proteinExistence type="predicted"/>
<comment type="caution">
    <text evidence="1">The sequence shown here is derived from an EMBL/GenBank/DDBJ whole genome shotgun (WGS) entry which is preliminary data.</text>
</comment>
<evidence type="ECO:0008006" key="3">
    <source>
        <dbReference type="Google" id="ProtNLM"/>
    </source>
</evidence>
<dbReference type="AlphaFoldDB" id="A0AAV5GZ14"/>
<gene>
    <name evidence="1" type="ORF">Rhopal_007843-T1</name>
</gene>
<dbReference type="EMBL" id="BQKY01000018">
    <property type="protein sequence ID" value="GJN94751.1"/>
    <property type="molecule type" value="Genomic_DNA"/>
</dbReference>
<evidence type="ECO:0000313" key="2">
    <source>
        <dbReference type="Proteomes" id="UP001342314"/>
    </source>
</evidence>
<dbReference type="Gene3D" id="2.30.110.10">
    <property type="entry name" value="Electron Transport, Fmn-binding Protein, Chain A"/>
    <property type="match status" value="1"/>
</dbReference>
<keyword evidence="2" id="KW-1185">Reference proteome</keyword>
<dbReference type="Pfam" id="PF04299">
    <property type="entry name" value="FMN_bind_2"/>
    <property type="match status" value="1"/>
</dbReference>
<dbReference type="PANTHER" id="PTHR35802">
    <property type="entry name" value="PROTEASE SYNTHASE AND SPORULATION PROTEIN PAI 2"/>
    <property type="match status" value="1"/>
</dbReference>
<dbReference type="Proteomes" id="UP001342314">
    <property type="component" value="Unassembled WGS sequence"/>
</dbReference>
<organism evidence="1 2">
    <name type="scientific">Rhodotorula paludigena</name>
    <dbReference type="NCBI Taxonomy" id="86838"/>
    <lineage>
        <taxon>Eukaryota</taxon>
        <taxon>Fungi</taxon>
        <taxon>Dikarya</taxon>
        <taxon>Basidiomycota</taxon>
        <taxon>Pucciniomycotina</taxon>
        <taxon>Microbotryomycetes</taxon>
        <taxon>Sporidiobolales</taxon>
        <taxon>Sporidiobolaceae</taxon>
        <taxon>Rhodotorula</taxon>
    </lineage>
</organism>
<sequence length="240" mass="26317">MHELVRANPLGTLTTGIKHPKHPFLQSSHIPWVLDTPIEPAADGTVPLGTLRGHIARMNPQSKAMVESLAEGSVELTDDVLVLFTVPTHSYVTPKFYAATKPSTGKVVPTWNYSAVQAYGRLKLFHADDERSSSFLQQQISDLSAQEEASAGHDAPWQVSDAPSTYIKQLKRAIVGLEIEITRLEGKNKMSQELPLADREGVVAGFKALRTDASRDMATMVQQRSDEVEAVLAIKKARHA</sequence>
<dbReference type="InterPro" id="IPR012349">
    <property type="entry name" value="Split_barrel_FMN-bd"/>
</dbReference>
<dbReference type="PANTHER" id="PTHR35802:SF1">
    <property type="entry name" value="PROTEASE SYNTHASE AND SPORULATION PROTEIN PAI 2"/>
    <property type="match status" value="1"/>
</dbReference>
<evidence type="ECO:0000313" key="1">
    <source>
        <dbReference type="EMBL" id="GJN94751.1"/>
    </source>
</evidence>